<dbReference type="Gene3D" id="3.40.109.10">
    <property type="entry name" value="NADH Oxidase"/>
    <property type="match status" value="1"/>
</dbReference>
<dbReference type="InterPro" id="IPR050627">
    <property type="entry name" value="Nitroreductase/BluB"/>
</dbReference>
<dbReference type="AlphaFoldDB" id="A0A934MFW1"/>
<dbReference type="Proteomes" id="UP000609531">
    <property type="component" value="Unassembled WGS sequence"/>
</dbReference>
<comment type="caution">
    <text evidence="6">The sequence shown here is derived from an EMBL/GenBank/DDBJ whole genome shotgun (WGS) entry which is preliminary data.</text>
</comment>
<feature type="compositionally biased region" description="Basic and acidic residues" evidence="4">
    <location>
        <begin position="206"/>
        <end position="219"/>
    </location>
</feature>
<evidence type="ECO:0000256" key="4">
    <source>
        <dbReference type="SAM" id="MobiDB-lite"/>
    </source>
</evidence>
<evidence type="ECO:0000256" key="2">
    <source>
        <dbReference type="ARBA" id="ARBA00022643"/>
    </source>
</evidence>
<keyword evidence="2" id="KW-0288">FMN</keyword>
<dbReference type="EMBL" id="JAEKJA010000001">
    <property type="protein sequence ID" value="MBJ3774296.1"/>
    <property type="molecule type" value="Genomic_DNA"/>
</dbReference>
<reference evidence="6" key="1">
    <citation type="submission" date="2020-12" db="EMBL/GenBank/DDBJ databases">
        <title>Bacterial taxonomy.</title>
        <authorList>
            <person name="Pan X."/>
        </authorList>
    </citation>
    <scope>NUCLEOTIDE SEQUENCE</scope>
    <source>
        <strain evidence="6">B2012</strain>
    </source>
</reference>
<organism evidence="6 7">
    <name type="scientific">Acuticoccus mangrovi</name>
    <dbReference type="NCBI Taxonomy" id="2796142"/>
    <lineage>
        <taxon>Bacteria</taxon>
        <taxon>Pseudomonadati</taxon>
        <taxon>Pseudomonadota</taxon>
        <taxon>Alphaproteobacteria</taxon>
        <taxon>Hyphomicrobiales</taxon>
        <taxon>Amorphaceae</taxon>
        <taxon>Acuticoccus</taxon>
    </lineage>
</organism>
<proteinExistence type="predicted"/>
<dbReference type="RefSeq" id="WP_198880186.1">
    <property type="nucleotide sequence ID" value="NZ_JAEKJA010000001.1"/>
</dbReference>
<feature type="compositionally biased region" description="Pro residues" evidence="4">
    <location>
        <begin position="226"/>
        <end position="235"/>
    </location>
</feature>
<protein>
    <submittedName>
        <fullName evidence="6">Nitroreductase</fullName>
    </submittedName>
</protein>
<dbReference type="CDD" id="cd02136">
    <property type="entry name" value="PnbA_NfnB-like"/>
    <property type="match status" value="1"/>
</dbReference>
<keyword evidence="1" id="KW-0285">Flavoprotein</keyword>
<dbReference type="GO" id="GO:0016491">
    <property type="term" value="F:oxidoreductase activity"/>
    <property type="evidence" value="ECO:0007669"/>
    <property type="project" value="UniProtKB-KW"/>
</dbReference>
<dbReference type="PANTHER" id="PTHR23026:SF90">
    <property type="entry name" value="IODOTYROSINE DEIODINASE 1"/>
    <property type="match status" value="1"/>
</dbReference>
<feature type="region of interest" description="Disordered" evidence="4">
    <location>
        <begin position="206"/>
        <end position="235"/>
    </location>
</feature>
<dbReference type="PANTHER" id="PTHR23026">
    <property type="entry name" value="NADPH NITROREDUCTASE"/>
    <property type="match status" value="1"/>
</dbReference>
<evidence type="ECO:0000313" key="7">
    <source>
        <dbReference type="Proteomes" id="UP000609531"/>
    </source>
</evidence>
<keyword evidence="3" id="KW-0560">Oxidoreductase</keyword>
<dbReference type="InterPro" id="IPR029479">
    <property type="entry name" value="Nitroreductase"/>
</dbReference>
<dbReference type="InterPro" id="IPR000415">
    <property type="entry name" value="Nitroreductase-like"/>
</dbReference>
<sequence>MSGRLSVSDAVARRRSVRAFQDRPVDRTVVEAIMRRAARAPSGGNVQPWAVRVVDGSRLAGLLAMMRRLRAEAPEGEPLDPPFQPTAGPPPEFVRRRMRNGEILYGALGIDRSDTAARAAWNEENFQFFGAPLGVFILTPRVGNGWQWLDVGIYLQTALLLFEEAGLGTCPQADWAIHGESVAAFLGAPAGYRLICGIAVGHTDASRPENRIRTERDDPFADDPDAAPPPRGDPA</sequence>
<accession>A0A934MFW1</accession>
<feature type="domain" description="Nitroreductase" evidence="5">
    <location>
        <begin position="11"/>
        <end position="202"/>
    </location>
</feature>
<name>A0A934MFW1_9HYPH</name>
<evidence type="ECO:0000256" key="3">
    <source>
        <dbReference type="ARBA" id="ARBA00023002"/>
    </source>
</evidence>
<dbReference type="Pfam" id="PF00881">
    <property type="entry name" value="Nitroreductase"/>
    <property type="match status" value="1"/>
</dbReference>
<evidence type="ECO:0000259" key="5">
    <source>
        <dbReference type="Pfam" id="PF00881"/>
    </source>
</evidence>
<keyword evidence="7" id="KW-1185">Reference proteome</keyword>
<evidence type="ECO:0000256" key="1">
    <source>
        <dbReference type="ARBA" id="ARBA00022630"/>
    </source>
</evidence>
<dbReference type="SUPFAM" id="SSF55469">
    <property type="entry name" value="FMN-dependent nitroreductase-like"/>
    <property type="match status" value="1"/>
</dbReference>
<gene>
    <name evidence="6" type="ORF">JCR33_01260</name>
</gene>
<evidence type="ECO:0000313" key="6">
    <source>
        <dbReference type="EMBL" id="MBJ3774296.1"/>
    </source>
</evidence>